<comment type="caution">
    <text evidence="1">The sequence shown here is derived from an EMBL/GenBank/DDBJ whole genome shotgun (WGS) entry which is preliminary data.</text>
</comment>
<evidence type="ECO:0000313" key="2">
    <source>
        <dbReference type="Proteomes" id="UP000641588"/>
    </source>
</evidence>
<accession>A0A972GVW8</accession>
<reference evidence="1" key="1">
    <citation type="submission" date="2019-10" db="EMBL/GenBank/DDBJ databases">
        <title>Description of Paenibacillus glebae sp. nov.</title>
        <authorList>
            <person name="Carlier A."/>
            <person name="Qi S."/>
        </authorList>
    </citation>
    <scope>NUCLEOTIDE SEQUENCE</scope>
    <source>
        <strain evidence="1">LMG 31456</strain>
    </source>
</reference>
<organism evidence="1 2">
    <name type="scientific">Paenibacillus foliorum</name>
    <dbReference type="NCBI Taxonomy" id="2654974"/>
    <lineage>
        <taxon>Bacteria</taxon>
        <taxon>Bacillati</taxon>
        <taxon>Bacillota</taxon>
        <taxon>Bacilli</taxon>
        <taxon>Bacillales</taxon>
        <taxon>Paenibacillaceae</taxon>
        <taxon>Paenibacillus</taxon>
    </lineage>
</organism>
<gene>
    <name evidence="1" type="ORF">GC093_32365</name>
</gene>
<keyword evidence="2" id="KW-1185">Reference proteome</keyword>
<dbReference type="RefSeq" id="WP_216624990.1">
    <property type="nucleotide sequence ID" value="NZ_WHOD01000128.1"/>
</dbReference>
<proteinExistence type="predicted"/>
<protein>
    <submittedName>
        <fullName evidence="1">Uncharacterized protein</fullName>
    </submittedName>
</protein>
<name>A0A972GVW8_9BACL</name>
<evidence type="ECO:0000313" key="1">
    <source>
        <dbReference type="EMBL" id="NOU97886.1"/>
    </source>
</evidence>
<dbReference type="EMBL" id="WHOD01000128">
    <property type="protein sequence ID" value="NOU97886.1"/>
    <property type="molecule type" value="Genomic_DNA"/>
</dbReference>
<dbReference type="AlphaFoldDB" id="A0A972GVW8"/>
<dbReference type="Proteomes" id="UP000641588">
    <property type="component" value="Unassembled WGS sequence"/>
</dbReference>
<sequence length="152" mass="16560">MIASIKDGEDRVLSGCEGDGTGTGIGASADDDEAAEVAALGVVAVYDPELDTAALERGIGSIRLVQITSDMSHRVDLIIHSPACVLFSDMKLVVLKRCSNRRLCRDTLVEQAAMPLLYKICLEKDVRTCRECKIILLLILLPFSRIRQLMGK</sequence>